<accession>A0A8R7VBB9</accession>
<evidence type="ECO:0000313" key="2">
    <source>
        <dbReference type="Proteomes" id="UP000015106"/>
    </source>
</evidence>
<dbReference type="Gramene" id="TuG1812G0700004116.01.T01">
    <property type="protein sequence ID" value="TuG1812G0700004116.01.T01.cds261751"/>
    <property type="gene ID" value="TuG1812G0700004116.01"/>
</dbReference>
<dbReference type="Proteomes" id="UP000015106">
    <property type="component" value="Chromosome 7"/>
</dbReference>
<reference evidence="2" key="1">
    <citation type="journal article" date="2013" name="Nature">
        <title>Draft genome of the wheat A-genome progenitor Triticum urartu.</title>
        <authorList>
            <person name="Ling H.Q."/>
            <person name="Zhao S."/>
            <person name="Liu D."/>
            <person name="Wang J."/>
            <person name="Sun H."/>
            <person name="Zhang C."/>
            <person name="Fan H."/>
            <person name="Li D."/>
            <person name="Dong L."/>
            <person name="Tao Y."/>
            <person name="Gao C."/>
            <person name="Wu H."/>
            <person name="Li Y."/>
            <person name="Cui Y."/>
            <person name="Guo X."/>
            <person name="Zheng S."/>
            <person name="Wang B."/>
            <person name="Yu K."/>
            <person name="Liang Q."/>
            <person name="Yang W."/>
            <person name="Lou X."/>
            <person name="Chen J."/>
            <person name="Feng M."/>
            <person name="Jian J."/>
            <person name="Zhang X."/>
            <person name="Luo G."/>
            <person name="Jiang Y."/>
            <person name="Liu J."/>
            <person name="Wang Z."/>
            <person name="Sha Y."/>
            <person name="Zhang B."/>
            <person name="Wu H."/>
            <person name="Tang D."/>
            <person name="Shen Q."/>
            <person name="Xue P."/>
            <person name="Zou S."/>
            <person name="Wang X."/>
            <person name="Liu X."/>
            <person name="Wang F."/>
            <person name="Yang Y."/>
            <person name="An X."/>
            <person name="Dong Z."/>
            <person name="Zhang K."/>
            <person name="Zhang X."/>
            <person name="Luo M.C."/>
            <person name="Dvorak J."/>
            <person name="Tong Y."/>
            <person name="Wang J."/>
            <person name="Yang H."/>
            <person name="Li Z."/>
            <person name="Wang D."/>
            <person name="Zhang A."/>
            <person name="Wang J."/>
        </authorList>
    </citation>
    <scope>NUCLEOTIDE SEQUENCE</scope>
    <source>
        <strain evidence="2">cv. G1812</strain>
    </source>
</reference>
<reference evidence="1" key="3">
    <citation type="submission" date="2022-06" db="UniProtKB">
        <authorList>
            <consortium name="EnsemblPlants"/>
        </authorList>
    </citation>
    <scope>IDENTIFICATION</scope>
</reference>
<name>A0A8R7VBB9_TRIUA</name>
<proteinExistence type="predicted"/>
<sequence>MILHAKARCCAPPSKHCIVTYSCHLNTPQLNKINLVHFESSGIHLTIWSFRIPVPFLIDLEDISPWCLNNVALLDYLSHIW</sequence>
<evidence type="ECO:0000313" key="1">
    <source>
        <dbReference type="EnsemblPlants" id="TuG1812G0700004116.01.T01.cds261751"/>
    </source>
</evidence>
<keyword evidence="2" id="KW-1185">Reference proteome</keyword>
<dbReference type="EnsemblPlants" id="TuG1812G0700004116.01.T01">
    <property type="protein sequence ID" value="TuG1812G0700004116.01.T01.cds261751"/>
    <property type="gene ID" value="TuG1812G0700004116.01"/>
</dbReference>
<organism evidence="1 2">
    <name type="scientific">Triticum urartu</name>
    <name type="common">Red wild einkorn</name>
    <name type="synonym">Crithodium urartu</name>
    <dbReference type="NCBI Taxonomy" id="4572"/>
    <lineage>
        <taxon>Eukaryota</taxon>
        <taxon>Viridiplantae</taxon>
        <taxon>Streptophyta</taxon>
        <taxon>Embryophyta</taxon>
        <taxon>Tracheophyta</taxon>
        <taxon>Spermatophyta</taxon>
        <taxon>Magnoliopsida</taxon>
        <taxon>Liliopsida</taxon>
        <taxon>Poales</taxon>
        <taxon>Poaceae</taxon>
        <taxon>BOP clade</taxon>
        <taxon>Pooideae</taxon>
        <taxon>Triticodae</taxon>
        <taxon>Triticeae</taxon>
        <taxon>Triticinae</taxon>
        <taxon>Triticum</taxon>
    </lineage>
</organism>
<protein>
    <submittedName>
        <fullName evidence="1">Uncharacterized protein</fullName>
    </submittedName>
</protein>
<reference evidence="1" key="2">
    <citation type="submission" date="2018-03" db="EMBL/GenBank/DDBJ databases">
        <title>The Triticum urartu genome reveals the dynamic nature of wheat genome evolution.</title>
        <authorList>
            <person name="Ling H."/>
            <person name="Ma B."/>
            <person name="Shi X."/>
            <person name="Liu H."/>
            <person name="Dong L."/>
            <person name="Sun H."/>
            <person name="Cao Y."/>
            <person name="Gao Q."/>
            <person name="Zheng S."/>
            <person name="Li Y."/>
            <person name="Yu Y."/>
            <person name="Du H."/>
            <person name="Qi M."/>
            <person name="Li Y."/>
            <person name="Yu H."/>
            <person name="Cui Y."/>
            <person name="Wang N."/>
            <person name="Chen C."/>
            <person name="Wu H."/>
            <person name="Zhao Y."/>
            <person name="Zhang J."/>
            <person name="Li Y."/>
            <person name="Zhou W."/>
            <person name="Zhang B."/>
            <person name="Hu W."/>
            <person name="Eijk M."/>
            <person name="Tang J."/>
            <person name="Witsenboer H."/>
            <person name="Zhao S."/>
            <person name="Li Z."/>
            <person name="Zhang A."/>
            <person name="Wang D."/>
            <person name="Liang C."/>
        </authorList>
    </citation>
    <scope>NUCLEOTIDE SEQUENCE [LARGE SCALE GENOMIC DNA]</scope>
    <source>
        <strain evidence="1">cv. G1812</strain>
    </source>
</reference>
<dbReference type="AlphaFoldDB" id="A0A8R7VBB9"/>